<evidence type="ECO:0000313" key="1">
    <source>
        <dbReference type="EMBL" id="EME45181.1"/>
    </source>
</evidence>
<dbReference type="AlphaFoldDB" id="N1PP32"/>
<reference evidence="2" key="1">
    <citation type="journal article" date="2012" name="PLoS Genet.">
        <title>The genomes of the fungal plant pathogens Cladosporium fulvum and Dothistroma septosporum reveal adaptation to different hosts and lifestyles but also signatures of common ancestry.</title>
        <authorList>
            <person name="de Wit P.J.G.M."/>
            <person name="van der Burgt A."/>
            <person name="Oekmen B."/>
            <person name="Stergiopoulos I."/>
            <person name="Abd-Elsalam K.A."/>
            <person name="Aerts A.L."/>
            <person name="Bahkali A.H."/>
            <person name="Beenen H.G."/>
            <person name="Chettri P."/>
            <person name="Cox M.P."/>
            <person name="Datema E."/>
            <person name="de Vries R.P."/>
            <person name="Dhillon B."/>
            <person name="Ganley A.R."/>
            <person name="Griffiths S.A."/>
            <person name="Guo Y."/>
            <person name="Hamelin R.C."/>
            <person name="Henrissat B."/>
            <person name="Kabir M.S."/>
            <person name="Jashni M.K."/>
            <person name="Kema G."/>
            <person name="Klaubauf S."/>
            <person name="Lapidus A."/>
            <person name="Levasseur A."/>
            <person name="Lindquist E."/>
            <person name="Mehrabi R."/>
            <person name="Ohm R.A."/>
            <person name="Owen T.J."/>
            <person name="Salamov A."/>
            <person name="Schwelm A."/>
            <person name="Schijlen E."/>
            <person name="Sun H."/>
            <person name="van den Burg H.A."/>
            <person name="van Ham R.C.H.J."/>
            <person name="Zhang S."/>
            <person name="Goodwin S.B."/>
            <person name="Grigoriev I.V."/>
            <person name="Collemare J."/>
            <person name="Bradshaw R.E."/>
        </authorList>
    </citation>
    <scope>NUCLEOTIDE SEQUENCE [LARGE SCALE GENOMIC DNA]</scope>
    <source>
        <strain evidence="2">NZE10 / CBS 128990</strain>
    </source>
</reference>
<name>N1PP32_DOTSN</name>
<dbReference type="EMBL" id="KB446538">
    <property type="protein sequence ID" value="EME45181.1"/>
    <property type="molecule type" value="Genomic_DNA"/>
</dbReference>
<organism evidence="1 2">
    <name type="scientific">Dothistroma septosporum (strain NZE10 / CBS 128990)</name>
    <name type="common">Red band needle blight fungus</name>
    <name type="synonym">Mycosphaerella pini</name>
    <dbReference type="NCBI Taxonomy" id="675120"/>
    <lineage>
        <taxon>Eukaryota</taxon>
        <taxon>Fungi</taxon>
        <taxon>Dikarya</taxon>
        <taxon>Ascomycota</taxon>
        <taxon>Pezizomycotina</taxon>
        <taxon>Dothideomycetes</taxon>
        <taxon>Dothideomycetidae</taxon>
        <taxon>Mycosphaerellales</taxon>
        <taxon>Mycosphaerellaceae</taxon>
        <taxon>Dothistroma</taxon>
    </lineage>
</organism>
<reference evidence="1 2" key="2">
    <citation type="journal article" date="2012" name="PLoS Pathog.">
        <title>Diverse lifestyles and strategies of plant pathogenesis encoded in the genomes of eighteen Dothideomycetes fungi.</title>
        <authorList>
            <person name="Ohm R.A."/>
            <person name="Feau N."/>
            <person name="Henrissat B."/>
            <person name="Schoch C.L."/>
            <person name="Horwitz B.A."/>
            <person name="Barry K.W."/>
            <person name="Condon B.J."/>
            <person name="Copeland A.C."/>
            <person name="Dhillon B."/>
            <person name="Glaser F."/>
            <person name="Hesse C.N."/>
            <person name="Kosti I."/>
            <person name="LaButti K."/>
            <person name="Lindquist E.A."/>
            <person name="Lucas S."/>
            <person name="Salamov A.A."/>
            <person name="Bradshaw R.E."/>
            <person name="Ciuffetti L."/>
            <person name="Hamelin R.C."/>
            <person name="Kema G.H.J."/>
            <person name="Lawrence C."/>
            <person name="Scott J.A."/>
            <person name="Spatafora J.W."/>
            <person name="Turgeon B.G."/>
            <person name="de Wit P.J.G.M."/>
            <person name="Zhong S."/>
            <person name="Goodwin S.B."/>
            <person name="Grigoriev I.V."/>
        </authorList>
    </citation>
    <scope>NUCLEOTIDE SEQUENCE [LARGE SCALE GENOMIC DNA]</scope>
    <source>
        <strain evidence="2">NZE10 / CBS 128990</strain>
    </source>
</reference>
<gene>
    <name evidence="1" type="ORF">DOTSEDRAFT_71041</name>
</gene>
<dbReference type="Proteomes" id="UP000016933">
    <property type="component" value="Unassembled WGS sequence"/>
</dbReference>
<proteinExistence type="predicted"/>
<evidence type="ECO:0000313" key="2">
    <source>
        <dbReference type="Proteomes" id="UP000016933"/>
    </source>
</evidence>
<dbReference type="HOGENOM" id="CLU_2904168_0_0_1"/>
<protein>
    <submittedName>
        <fullName evidence="1">Uncharacterized protein</fullName>
    </submittedName>
</protein>
<sequence>MAAALGNLPAILEDFNHVTDAKSAAIVFQRLDDISTELSSLAPETIKLNKEVLGGRLARSQY</sequence>
<accession>N1PP32</accession>
<keyword evidence="2" id="KW-1185">Reference proteome</keyword>